<sequence>MAVLLKHYLQRKNVSDPTSELLYHLEQVPGTSRTYTIEAVAKRMERVGALSTSDVVHVMQEFIYELREVLKEGDRVKVDKLGTFYLSFHSKGTKTEEECTAKAVDKLKVRFREGTDMHLYNASTSTRSDDSVHFTITTLGGGGETSLVVSGVSLNGTPVSQFSGTLTVLAGSVLKITGTGLSATAIQASFATSPAGLDTDRPLSDIGSLTVTSTQITITTTITKAYISRLLKVDDQTTLFDFEEQ</sequence>
<gene>
    <name evidence="2" type="ORF">EZS27_002029</name>
</gene>
<evidence type="ECO:0000259" key="1">
    <source>
        <dbReference type="Pfam" id="PF18291"/>
    </source>
</evidence>
<feature type="domain" description="HU" evidence="1">
    <location>
        <begin position="31"/>
        <end position="117"/>
    </location>
</feature>
<organism evidence="2">
    <name type="scientific">termite gut metagenome</name>
    <dbReference type="NCBI Taxonomy" id="433724"/>
    <lineage>
        <taxon>unclassified sequences</taxon>
        <taxon>metagenomes</taxon>
        <taxon>organismal metagenomes</taxon>
    </lineage>
</organism>
<evidence type="ECO:0000313" key="2">
    <source>
        <dbReference type="EMBL" id="KAA6350546.1"/>
    </source>
</evidence>
<name>A0A5J4SWG3_9ZZZZ</name>
<dbReference type="Gene3D" id="4.10.520.10">
    <property type="entry name" value="IHF-like DNA-binding proteins"/>
    <property type="match status" value="1"/>
</dbReference>
<accession>A0A5J4SWG3</accession>
<dbReference type="AlphaFoldDB" id="A0A5J4SWG3"/>
<dbReference type="InterPro" id="IPR010992">
    <property type="entry name" value="IHF-like_DNA-bd_dom_sf"/>
</dbReference>
<dbReference type="Pfam" id="PF18291">
    <property type="entry name" value="HU-HIG"/>
    <property type="match status" value="1"/>
</dbReference>
<dbReference type="EMBL" id="SNRY01000026">
    <property type="protein sequence ID" value="KAA6350546.1"/>
    <property type="molecule type" value="Genomic_DNA"/>
</dbReference>
<comment type="caution">
    <text evidence="2">The sequence shown here is derived from an EMBL/GenBank/DDBJ whole genome shotgun (WGS) entry which is preliminary data.</text>
</comment>
<dbReference type="InterPro" id="IPR041607">
    <property type="entry name" value="HU-HIG"/>
</dbReference>
<proteinExistence type="predicted"/>
<dbReference type="GO" id="GO:0003677">
    <property type="term" value="F:DNA binding"/>
    <property type="evidence" value="ECO:0007669"/>
    <property type="project" value="InterPro"/>
</dbReference>
<protein>
    <recommendedName>
        <fullName evidence="1">HU domain-containing protein</fullName>
    </recommendedName>
</protein>
<dbReference type="SUPFAM" id="SSF47729">
    <property type="entry name" value="IHF-like DNA-binding proteins"/>
    <property type="match status" value="1"/>
</dbReference>
<reference evidence="2" key="1">
    <citation type="submission" date="2019-03" db="EMBL/GenBank/DDBJ databases">
        <title>Single cell metagenomics reveals metabolic interactions within the superorganism composed of flagellate Streblomastix strix and complex community of Bacteroidetes bacteria on its surface.</title>
        <authorList>
            <person name="Treitli S.C."/>
            <person name="Kolisko M."/>
            <person name="Husnik F."/>
            <person name="Keeling P."/>
            <person name="Hampl V."/>
        </authorList>
    </citation>
    <scope>NUCLEOTIDE SEQUENCE</scope>
    <source>
        <strain evidence="2">STM</strain>
    </source>
</reference>